<keyword evidence="3" id="KW-0997">Cell inner membrane</keyword>
<dbReference type="KEGG" id="ebh:BSEPE_1234"/>
<dbReference type="GO" id="GO:0009247">
    <property type="term" value="P:glycolipid biosynthetic process"/>
    <property type="evidence" value="ECO:0007669"/>
    <property type="project" value="UniProtKB-ARBA"/>
</dbReference>
<evidence type="ECO:0000256" key="6">
    <source>
        <dbReference type="ARBA" id="ARBA00023315"/>
    </source>
</evidence>
<organism evidence="7 8">
    <name type="scientific">endosymbiont of Bathymodiolus septemdierum str. Myojin knoll</name>
    <dbReference type="NCBI Taxonomy" id="1303921"/>
    <lineage>
        <taxon>Bacteria</taxon>
        <taxon>Pseudomonadati</taxon>
        <taxon>Pseudomonadota</taxon>
        <taxon>Gammaproteobacteria</taxon>
        <taxon>sulfur-oxidizing symbionts</taxon>
    </lineage>
</organism>
<dbReference type="AlphaFoldDB" id="A0A0P0USF1"/>
<evidence type="ECO:0000313" key="7">
    <source>
        <dbReference type="EMBL" id="BAS68220.1"/>
    </source>
</evidence>
<evidence type="ECO:0000256" key="5">
    <source>
        <dbReference type="ARBA" id="ARBA00023136"/>
    </source>
</evidence>
<keyword evidence="2" id="KW-1003">Cell membrane</keyword>
<name>A0A0P0USF1_9GAMM</name>
<keyword evidence="8" id="KW-1185">Reference proteome</keyword>
<dbReference type="RefSeq" id="WP_066045217.1">
    <property type="nucleotide sequence ID" value="NZ_AP013042.1"/>
</dbReference>
<dbReference type="GO" id="GO:0005886">
    <property type="term" value="C:plasma membrane"/>
    <property type="evidence" value="ECO:0007669"/>
    <property type="project" value="UniProtKB-SubCell"/>
</dbReference>
<dbReference type="Proteomes" id="UP000067399">
    <property type="component" value="Chromosome"/>
</dbReference>
<reference evidence="7 8" key="2">
    <citation type="journal article" date="2016" name="ISME J.">
        <title>Heterogeneous composition of key metabolic gene clusters in a vent mussel symbiont population.</title>
        <authorList>
            <person name="Ikuta T."/>
            <person name="Takaki Y."/>
            <person name="Nagai Y."/>
            <person name="Shimamura S."/>
            <person name="Tsuda M."/>
            <person name="Kawagucci S."/>
            <person name="Aoki Y."/>
            <person name="Inoue K."/>
            <person name="Teruya M."/>
            <person name="Satou K."/>
            <person name="Teruya K."/>
            <person name="Shimoji M."/>
            <person name="Tamotsu H."/>
            <person name="Hirano T."/>
            <person name="Maruyama T."/>
            <person name="Yoshida T."/>
        </authorList>
    </citation>
    <scope>NUCLEOTIDE SEQUENCE [LARGE SCALE GENOMIC DNA]</scope>
    <source>
        <strain evidence="7 8">Myojin Knoll</strain>
    </source>
</reference>
<dbReference type="GO" id="GO:0016746">
    <property type="term" value="F:acyltransferase activity"/>
    <property type="evidence" value="ECO:0007669"/>
    <property type="project" value="UniProtKB-KW"/>
</dbReference>
<sequence>MAQRILLALLWGLLKAPKFIRAVFIKGLIWLLLRAKLGRICKDMRVIFNQLSEQEICALARLCIVNVVSNVINILDIKNINYTINAPMPIEQLTDNGAVFASIHMGKADSAAYALKQSGIKVCTIIGAGKKSPALHQLGLRILQYLDIPYIKKSKSIFFQLVKALSQGQSIFVHGDLKNTGLPTSFLGFQTTIPKTAPSLSILSNRPLYFVYSLPGKNANEYIINIELVEGLFAPKLTNGQKIEQLTYALTRKMEAVILQNPEQWFWVYNRFKNCQVKKT</sequence>
<keyword evidence="5" id="KW-0472">Membrane</keyword>
<accession>A0A0P0USF1</accession>
<gene>
    <name evidence="7" type="ORF">BSEPE_1234</name>
</gene>
<keyword evidence="6" id="KW-0012">Acyltransferase</keyword>
<dbReference type="CDD" id="cd07984">
    <property type="entry name" value="LPLAT_LABLAT-like"/>
    <property type="match status" value="1"/>
</dbReference>
<evidence type="ECO:0000313" key="8">
    <source>
        <dbReference type="Proteomes" id="UP000067399"/>
    </source>
</evidence>
<protein>
    <recommendedName>
        <fullName evidence="9">Lipid A biosynthesis lauroyl acyltransferase</fullName>
    </recommendedName>
</protein>
<dbReference type="EMBL" id="AP013042">
    <property type="protein sequence ID" value="BAS68220.1"/>
    <property type="molecule type" value="Genomic_DNA"/>
</dbReference>
<evidence type="ECO:0008006" key="9">
    <source>
        <dbReference type="Google" id="ProtNLM"/>
    </source>
</evidence>
<evidence type="ECO:0000256" key="3">
    <source>
        <dbReference type="ARBA" id="ARBA00022519"/>
    </source>
</evidence>
<keyword evidence="4" id="KW-0808">Transferase</keyword>
<dbReference type="PANTHER" id="PTHR30606">
    <property type="entry name" value="LIPID A BIOSYNTHESIS LAUROYL ACYLTRANSFERASE"/>
    <property type="match status" value="1"/>
</dbReference>
<dbReference type="InterPro" id="IPR004960">
    <property type="entry name" value="LipA_acyltrans"/>
</dbReference>
<evidence type="ECO:0000256" key="4">
    <source>
        <dbReference type="ARBA" id="ARBA00022679"/>
    </source>
</evidence>
<proteinExistence type="predicted"/>
<dbReference type="Pfam" id="PF03279">
    <property type="entry name" value="Lip_A_acyltrans"/>
    <property type="match status" value="1"/>
</dbReference>
<dbReference type="OrthoDB" id="9803456at2"/>
<reference evidence="7 8" key="1">
    <citation type="journal article" date="2000" name="Mar. Ecol. Prog. Ser.">
        <title>Phylogenetic characterization of endosymbionts in three hydrothermal vent mussels: influence on host distributions.</title>
        <authorList>
            <person name="Fujiwara Y."/>
            <person name="Takai K."/>
            <person name="Uematsu K."/>
            <person name="Tsuchida S."/>
            <person name="Hunt J.C."/>
            <person name="Hashimoto J."/>
        </authorList>
    </citation>
    <scope>NUCLEOTIDE SEQUENCE [LARGE SCALE GENOMIC DNA]</scope>
    <source>
        <strain evidence="7 8">Myojin Knoll</strain>
    </source>
</reference>
<evidence type="ECO:0000256" key="2">
    <source>
        <dbReference type="ARBA" id="ARBA00022475"/>
    </source>
</evidence>
<dbReference type="PANTHER" id="PTHR30606:SF10">
    <property type="entry name" value="PHOSPHATIDYLINOSITOL MANNOSIDE ACYLTRANSFERASE"/>
    <property type="match status" value="1"/>
</dbReference>
<evidence type="ECO:0000256" key="1">
    <source>
        <dbReference type="ARBA" id="ARBA00004533"/>
    </source>
</evidence>
<comment type="subcellular location">
    <subcellularLocation>
        <location evidence="1">Cell inner membrane</location>
    </subcellularLocation>
</comment>